<evidence type="ECO:0008006" key="3">
    <source>
        <dbReference type="Google" id="ProtNLM"/>
    </source>
</evidence>
<organism evidence="1 2">
    <name type="scientific">Corynebacterium argentoratense DSM 44202</name>
    <dbReference type="NCBI Taxonomy" id="1348662"/>
    <lineage>
        <taxon>Bacteria</taxon>
        <taxon>Bacillati</taxon>
        <taxon>Actinomycetota</taxon>
        <taxon>Actinomycetes</taxon>
        <taxon>Mycobacteriales</taxon>
        <taxon>Corynebacteriaceae</taxon>
        <taxon>Corynebacterium</taxon>
    </lineage>
</organism>
<keyword evidence="2" id="KW-1185">Reference proteome</keyword>
<dbReference type="AlphaFoldDB" id="U3GX36"/>
<gene>
    <name evidence="1" type="ORF">CARG_01830</name>
</gene>
<dbReference type="OrthoDB" id="4420706at2"/>
<dbReference type="Pfam" id="PF10722">
    <property type="entry name" value="YbjN"/>
    <property type="match status" value="1"/>
</dbReference>
<dbReference type="GeneID" id="78249231"/>
<accession>U3GX36</accession>
<dbReference type="HOGENOM" id="CLU_1649269_0_0_11"/>
<dbReference type="KEGG" id="caz:CARG_01830"/>
<evidence type="ECO:0000313" key="1">
    <source>
        <dbReference type="EMBL" id="AGU14536.1"/>
    </source>
</evidence>
<name>U3GX36_9CORY</name>
<proteinExistence type="predicted"/>
<dbReference type="PATRIC" id="fig|1348662.3.peg.360"/>
<dbReference type="Proteomes" id="UP000016943">
    <property type="component" value="Chromosome"/>
</dbReference>
<dbReference type="EMBL" id="CP006365">
    <property type="protein sequence ID" value="AGU14536.1"/>
    <property type="molecule type" value="Genomic_DNA"/>
</dbReference>
<protein>
    <recommendedName>
        <fullName evidence="3">YbjN domain-containing protein</fullName>
    </recommendedName>
</protein>
<evidence type="ECO:0000313" key="2">
    <source>
        <dbReference type="Proteomes" id="UP000016943"/>
    </source>
</evidence>
<dbReference type="InterPro" id="IPR019660">
    <property type="entry name" value="Put_sensory_transdc_reg_YbjN"/>
</dbReference>
<dbReference type="RefSeq" id="WP_020975675.1">
    <property type="nucleotide sequence ID" value="NC_022198.1"/>
</dbReference>
<dbReference type="STRING" id="1348662.CARG_01830"/>
<reference evidence="1 2" key="1">
    <citation type="journal article" date="2013" name="Genome Announc.">
        <title>Whole-Genome Sequence of the Clinical Strain Corynebacterium argentoratense DSM 44202, Isolated from a Human Throat Specimen.</title>
        <authorList>
            <person name="Bomholt C."/>
            <person name="Glaub A."/>
            <person name="Gravermann K."/>
            <person name="Albersmeier A."/>
            <person name="Brinkrolf K."/>
            <person name="Ruckert C."/>
            <person name="Tauch A."/>
        </authorList>
    </citation>
    <scope>NUCLEOTIDE SEQUENCE [LARGE SCALE GENOMIC DNA]</scope>
    <source>
        <strain evidence="1">DSM 44202</strain>
    </source>
</reference>
<sequence length="160" mass="17201">MAWFKNAASDTPTPVTLTRLAGALDRIDFTYDLSKDQIGTGFNGFPMKLSLVGDGAFILAEAFAVDKYLPKDRFPEVVRWANSWNAEAVFGTALPILTEDDIVALQVDVSVLTAGGATNEQLDTNLAAILSGLDQTIDSFSEAFGFPRAVFGEEQSESEG</sequence>
<dbReference type="eggNOG" id="ENOG5031VRF">
    <property type="taxonomic scope" value="Bacteria"/>
</dbReference>